<reference evidence="3 4" key="1">
    <citation type="journal article" date="2019" name="Int. J. Syst. Evol. Microbiol.">
        <title>The Global Catalogue of Microorganisms (GCM) 10K type strain sequencing project: providing services to taxonomists for standard genome sequencing and annotation.</title>
        <authorList>
            <consortium name="The Broad Institute Genomics Platform"/>
            <consortium name="The Broad Institute Genome Sequencing Center for Infectious Disease"/>
            <person name="Wu L."/>
            <person name="Ma J."/>
        </authorList>
    </citation>
    <scope>NUCLEOTIDE SEQUENCE [LARGE SCALE GENOMIC DNA]</scope>
    <source>
        <strain evidence="3 4">CGMCC 1.12230</strain>
    </source>
</reference>
<dbReference type="Proteomes" id="UP001597076">
    <property type="component" value="Unassembled WGS sequence"/>
</dbReference>
<feature type="domain" description="DUF8147" evidence="2">
    <location>
        <begin position="3"/>
        <end position="116"/>
    </location>
</feature>
<name>A0ABD6BFA4_9EURY</name>
<keyword evidence="1" id="KW-0472">Membrane</keyword>
<accession>A0ABD6BFA4</accession>
<evidence type="ECO:0000313" key="3">
    <source>
        <dbReference type="EMBL" id="MFD1563718.1"/>
    </source>
</evidence>
<evidence type="ECO:0000313" key="4">
    <source>
        <dbReference type="Proteomes" id="UP001597076"/>
    </source>
</evidence>
<dbReference type="AlphaFoldDB" id="A0ABD6BFA4"/>
<organism evidence="3 4">
    <name type="scientific">Haloarchaeobius amylolyticus</name>
    <dbReference type="NCBI Taxonomy" id="1198296"/>
    <lineage>
        <taxon>Archaea</taxon>
        <taxon>Methanobacteriati</taxon>
        <taxon>Methanobacteriota</taxon>
        <taxon>Stenosarchaea group</taxon>
        <taxon>Halobacteria</taxon>
        <taxon>Halobacteriales</taxon>
        <taxon>Halorubellaceae</taxon>
        <taxon>Haloarchaeobius</taxon>
    </lineage>
</organism>
<feature type="transmembrane region" description="Helical" evidence="1">
    <location>
        <begin position="34"/>
        <end position="56"/>
    </location>
</feature>
<proteinExistence type="predicted"/>
<feature type="transmembrane region" description="Helical" evidence="1">
    <location>
        <begin position="7"/>
        <end position="28"/>
    </location>
</feature>
<dbReference type="RefSeq" id="WP_390286555.1">
    <property type="nucleotide sequence ID" value="NZ_JBHUDI010000005.1"/>
</dbReference>
<feature type="transmembrane region" description="Helical" evidence="1">
    <location>
        <begin position="95"/>
        <end position="115"/>
    </location>
</feature>
<feature type="transmembrane region" description="Helical" evidence="1">
    <location>
        <begin position="68"/>
        <end position="89"/>
    </location>
</feature>
<gene>
    <name evidence="3" type="ORF">ACFR99_09175</name>
</gene>
<sequence length="122" mass="12194">MRLRTLGAAGAAGLATFLLVFVIVSEALLPYIEFSVLVGVPAGLVAGALIATVVLVQSSQDDGRTRRPLALALGTFGVTFLVGFVVALGGLQAGVAISIAGAAVLGILSGLVAAVRARREPP</sequence>
<keyword evidence="1" id="KW-0812">Transmembrane</keyword>
<dbReference type="Pfam" id="PF26472">
    <property type="entry name" value="DUF8147"/>
    <property type="match status" value="1"/>
</dbReference>
<evidence type="ECO:0000256" key="1">
    <source>
        <dbReference type="SAM" id="Phobius"/>
    </source>
</evidence>
<keyword evidence="4" id="KW-1185">Reference proteome</keyword>
<keyword evidence="1" id="KW-1133">Transmembrane helix</keyword>
<dbReference type="EMBL" id="JBHUDI010000005">
    <property type="protein sequence ID" value="MFD1563718.1"/>
    <property type="molecule type" value="Genomic_DNA"/>
</dbReference>
<dbReference type="InterPro" id="IPR058460">
    <property type="entry name" value="DUF8147"/>
</dbReference>
<evidence type="ECO:0000259" key="2">
    <source>
        <dbReference type="Pfam" id="PF26472"/>
    </source>
</evidence>
<comment type="caution">
    <text evidence="3">The sequence shown here is derived from an EMBL/GenBank/DDBJ whole genome shotgun (WGS) entry which is preliminary data.</text>
</comment>
<protein>
    <recommendedName>
        <fullName evidence="2">DUF8147 domain-containing protein</fullName>
    </recommendedName>
</protein>